<dbReference type="PIRSF" id="PIRSF029720">
    <property type="entry name" value="UCP029720"/>
    <property type="match status" value="1"/>
</dbReference>
<reference evidence="3" key="1">
    <citation type="submission" date="2016-04" db="EMBL/GenBank/DDBJ databases">
        <authorList>
            <person name="Evans L.H."/>
            <person name="Alamgir A."/>
            <person name="Owens N."/>
            <person name="Weber N.D."/>
            <person name="Virtaneva K."/>
            <person name="Barbian K."/>
            <person name="Babar A."/>
            <person name="Rosenke K."/>
        </authorList>
    </citation>
    <scope>NUCLEOTIDE SEQUENCE</scope>
    <source>
        <strain evidence="3">86</strain>
    </source>
</reference>
<dbReference type="PANTHER" id="PTHR39335:SF1">
    <property type="entry name" value="BLL4220 PROTEIN"/>
    <property type="match status" value="1"/>
</dbReference>
<dbReference type="EMBL" id="FLUO01000001">
    <property type="protein sequence ID" value="SBW07990.1"/>
    <property type="molecule type" value="Genomic_DNA"/>
</dbReference>
<evidence type="ECO:0000256" key="1">
    <source>
        <dbReference type="SAM" id="MobiDB-lite"/>
    </source>
</evidence>
<evidence type="ECO:0000256" key="2">
    <source>
        <dbReference type="SAM" id="SignalP"/>
    </source>
</evidence>
<gene>
    <name evidence="3" type="ORF">KL86APRO_12316</name>
</gene>
<protein>
    <recommendedName>
        <fullName evidence="4">Lipoprotein</fullName>
    </recommendedName>
</protein>
<feature type="signal peptide" evidence="2">
    <location>
        <begin position="1"/>
        <end position="21"/>
    </location>
</feature>
<organism evidence="3">
    <name type="scientific">uncultured Alphaproteobacteria bacterium</name>
    <dbReference type="NCBI Taxonomy" id="91750"/>
    <lineage>
        <taxon>Bacteria</taxon>
        <taxon>Pseudomonadati</taxon>
        <taxon>Pseudomonadota</taxon>
        <taxon>Alphaproteobacteria</taxon>
        <taxon>environmental samples</taxon>
    </lineage>
</organism>
<dbReference type="GO" id="GO:0043448">
    <property type="term" value="P:alkane catabolic process"/>
    <property type="evidence" value="ECO:0007669"/>
    <property type="project" value="TreeGrafter"/>
</dbReference>
<dbReference type="InterPro" id="IPR005297">
    <property type="entry name" value="Lipoprotein_repeat"/>
</dbReference>
<keyword evidence="2" id="KW-0732">Signal</keyword>
<feature type="chain" id="PRO_5012284428" description="Lipoprotein" evidence="2">
    <location>
        <begin position="22"/>
        <end position="128"/>
    </location>
</feature>
<sequence length="128" mass="13710">MSHIRFALALVAALAAAPALALDAPEGIFVNPTEKGEVLANAERMTLYTFLEDPQNQSVCIGGCAESWPPALAPEDARPVGEFSLVKREDGARQWAYRGKPLYAWVQDRNPGDTSGDGVGGKWTVAKP</sequence>
<name>A0A212K8G2_9PROT</name>
<dbReference type="Pfam" id="PF03640">
    <property type="entry name" value="Lipoprotein_15"/>
    <property type="match status" value="2"/>
</dbReference>
<accession>A0A212K8G2</accession>
<feature type="region of interest" description="Disordered" evidence="1">
    <location>
        <begin position="108"/>
        <end position="128"/>
    </location>
</feature>
<proteinExistence type="predicted"/>
<dbReference type="InterPro" id="IPR014558">
    <property type="entry name" value="UCP029720"/>
</dbReference>
<evidence type="ECO:0008006" key="4">
    <source>
        <dbReference type="Google" id="ProtNLM"/>
    </source>
</evidence>
<dbReference type="PANTHER" id="PTHR39335">
    <property type="entry name" value="BLL4220 PROTEIN"/>
    <property type="match status" value="1"/>
</dbReference>
<evidence type="ECO:0000313" key="3">
    <source>
        <dbReference type="EMBL" id="SBW07990.1"/>
    </source>
</evidence>
<dbReference type="AlphaFoldDB" id="A0A212K8G2"/>